<evidence type="ECO:0000313" key="1">
    <source>
        <dbReference type="EMBL" id="OWZ18143.1"/>
    </source>
</evidence>
<gene>
    <name evidence="1" type="ORF">PHMEG_0007814</name>
</gene>
<comment type="caution">
    <text evidence="1">The sequence shown here is derived from an EMBL/GenBank/DDBJ whole genome shotgun (WGS) entry which is preliminary data.</text>
</comment>
<keyword evidence="2" id="KW-1185">Reference proteome</keyword>
<evidence type="ECO:0000313" key="2">
    <source>
        <dbReference type="Proteomes" id="UP000198211"/>
    </source>
</evidence>
<accession>A0A225WKB2</accession>
<reference evidence="2" key="1">
    <citation type="submission" date="2017-03" db="EMBL/GenBank/DDBJ databases">
        <title>Phytopthora megakarya and P. palmivora, two closely related causual agents of cacao black pod achieved similar genome size and gene model numbers by different mechanisms.</title>
        <authorList>
            <person name="Ali S."/>
            <person name="Shao J."/>
            <person name="Larry D.J."/>
            <person name="Kronmiller B."/>
            <person name="Shen D."/>
            <person name="Strem M.D."/>
            <person name="Melnick R.L."/>
            <person name="Guiltinan M.J."/>
            <person name="Tyler B.M."/>
            <person name="Meinhardt L.W."/>
            <person name="Bailey B.A."/>
        </authorList>
    </citation>
    <scope>NUCLEOTIDE SEQUENCE [LARGE SCALE GENOMIC DNA]</scope>
    <source>
        <strain evidence="2">zdho120</strain>
    </source>
</reference>
<organism evidence="1 2">
    <name type="scientific">Phytophthora megakarya</name>
    <dbReference type="NCBI Taxonomy" id="4795"/>
    <lineage>
        <taxon>Eukaryota</taxon>
        <taxon>Sar</taxon>
        <taxon>Stramenopiles</taxon>
        <taxon>Oomycota</taxon>
        <taxon>Peronosporomycetes</taxon>
        <taxon>Peronosporales</taxon>
        <taxon>Peronosporaceae</taxon>
        <taxon>Phytophthora</taxon>
    </lineage>
</organism>
<dbReference type="EMBL" id="NBNE01000635">
    <property type="protein sequence ID" value="OWZ18143.1"/>
    <property type="molecule type" value="Genomic_DNA"/>
</dbReference>
<name>A0A225WKB2_9STRA</name>
<dbReference type="AlphaFoldDB" id="A0A225WKB2"/>
<dbReference type="Proteomes" id="UP000198211">
    <property type="component" value="Unassembled WGS sequence"/>
</dbReference>
<protein>
    <submittedName>
        <fullName evidence="1">Uncharacterized protein</fullName>
    </submittedName>
</protein>
<proteinExistence type="predicted"/>
<sequence length="39" mass="4576">MDLENWRIPGNITRHCSLMFMCYYNGITMHMKGTQSSHA</sequence>